<feature type="compositionally biased region" description="Low complexity" evidence="1">
    <location>
        <begin position="19"/>
        <end position="44"/>
    </location>
</feature>
<gene>
    <name evidence="2" type="ORF">CALVIDRAFT_535269</name>
</gene>
<feature type="compositionally biased region" description="Basic residues" evidence="1">
    <location>
        <begin position="53"/>
        <end position="64"/>
    </location>
</feature>
<name>A0A167PD46_CALVF</name>
<dbReference type="Proteomes" id="UP000076738">
    <property type="component" value="Unassembled WGS sequence"/>
</dbReference>
<sequence>MPSFKEANTRHIPEPTPMPQVQTTTPTAGTYREQSQPNPVVPSSSRREPTNRQRGRRRRGRRFSGRTEDQTPRAEQAMAERSGVSPEDQLSVVAAHTWPLNYDDFLARLSQTNQLVTQYQDQSQLLPQDSFAQERRAKASSPAVLASSITLTVDHNPAQSSADAVRDAIRAVGIDRTSPNEVFSCGPPSGSHQTPSYQEPRSPWYTYRNGRITFIAGRTMMRWSNTEAKLNAISDASVDTPLLDANLHTHGSESSDGTVESLPYDTSPPVTAYKPVFAVDQNEMVGSTVVGDSQIQADDADDEGTTDSRPLTRTLAQPESSVHSLSCHTSRPVTAYKSVLEVVLNDLTGPTVVGDLPTPAEEPKNKDTVVFCPVIRSVASPQSVHSLSCDPSLPVPAYKPAPETDVDERTCSMIVGDLQTPGEEADDDRAPPSRQNTFQPCPLAPEHPRVQCPYKHPLSAWSTSEDLVCPSTFASFRECLAHIAHLHGFDEKILLCFSSSRTLHLPLARGLQSFRCPECGASIPREREATDGGHKCSVIFRRVCPRENGWRVVPKDEGVAKYVGGSWCWTEREWLPLVLSAGRR</sequence>
<evidence type="ECO:0000313" key="2">
    <source>
        <dbReference type="EMBL" id="KZO98661.1"/>
    </source>
</evidence>
<feature type="region of interest" description="Disordered" evidence="1">
    <location>
        <begin position="1"/>
        <end position="86"/>
    </location>
</feature>
<keyword evidence="3" id="KW-1185">Reference proteome</keyword>
<dbReference type="EMBL" id="KV417275">
    <property type="protein sequence ID" value="KZO98661.1"/>
    <property type="molecule type" value="Genomic_DNA"/>
</dbReference>
<feature type="region of interest" description="Disordered" evidence="1">
    <location>
        <begin position="289"/>
        <end position="310"/>
    </location>
</feature>
<evidence type="ECO:0000313" key="3">
    <source>
        <dbReference type="Proteomes" id="UP000076738"/>
    </source>
</evidence>
<dbReference type="AlphaFoldDB" id="A0A167PD46"/>
<accession>A0A167PD46</accession>
<reference evidence="2 3" key="1">
    <citation type="journal article" date="2016" name="Mol. Biol. Evol.">
        <title>Comparative Genomics of Early-Diverging Mushroom-Forming Fungi Provides Insights into the Origins of Lignocellulose Decay Capabilities.</title>
        <authorList>
            <person name="Nagy L.G."/>
            <person name="Riley R."/>
            <person name="Tritt A."/>
            <person name="Adam C."/>
            <person name="Daum C."/>
            <person name="Floudas D."/>
            <person name="Sun H."/>
            <person name="Yadav J.S."/>
            <person name="Pangilinan J."/>
            <person name="Larsson K.H."/>
            <person name="Matsuura K."/>
            <person name="Barry K."/>
            <person name="Labutti K."/>
            <person name="Kuo R."/>
            <person name="Ohm R.A."/>
            <person name="Bhattacharya S.S."/>
            <person name="Shirouzu T."/>
            <person name="Yoshinaga Y."/>
            <person name="Martin F.M."/>
            <person name="Grigoriev I.V."/>
            <person name="Hibbett D.S."/>
        </authorList>
    </citation>
    <scope>NUCLEOTIDE SEQUENCE [LARGE SCALE GENOMIC DNA]</scope>
    <source>
        <strain evidence="2 3">TUFC12733</strain>
    </source>
</reference>
<organism evidence="2 3">
    <name type="scientific">Calocera viscosa (strain TUFC12733)</name>
    <dbReference type="NCBI Taxonomy" id="1330018"/>
    <lineage>
        <taxon>Eukaryota</taxon>
        <taxon>Fungi</taxon>
        <taxon>Dikarya</taxon>
        <taxon>Basidiomycota</taxon>
        <taxon>Agaricomycotina</taxon>
        <taxon>Dacrymycetes</taxon>
        <taxon>Dacrymycetales</taxon>
        <taxon>Dacrymycetaceae</taxon>
        <taxon>Calocera</taxon>
    </lineage>
</organism>
<feature type="compositionally biased region" description="Polar residues" evidence="1">
    <location>
        <begin position="190"/>
        <end position="199"/>
    </location>
</feature>
<proteinExistence type="predicted"/>
<protein>
    <submittedName>
        <fullName evidence="2">Uncharacterized protein</fullName>
    </submittedName>
</protein>
<evidence type="ECO:0000256" key="1">
    <source>
        <dbReference type="SAM" id="MobiDB-lite"/>
    </source>
</evidence>
<feature type="region of interest" description="Disordered" evidence="1">
    <location>
        <begin position="178"/>
        <end position="202"/>
    </location>
</feature>